<feature type="transmembrane region" description="Helical" evidence="2">
    <location>
        <begin position="302"/>
        <end position="323"/>
    </location>
</feature>
<protein>
    <submittedName>
        <fullName evidence="3">Uncharacterized protein</fullName>
    </submittedName>
</protein>
<evidence type="ECO:0000256" key="2">
    <source>
        <dbReference type="SAM" id="Phobius"/>
    </source>
</evidence>
<dbReference type="RefSeq" id="WP_310274247.1">
    <property type="nucleotide sequence ID" value="NZ_JAVDXW010000001.1"/>
</dbReference>
<feature type="transmembrane region" description="Helical" evidence="2">
    <location>
        <begin position="374"/>
        <end position="393"/>
    </location>
</feature>
<feature type="transmembrane region" description="Helical" evidence="2">
    <location>
        <begin position="335"/>
        <end position="354"/>
    </location>
</feature>
<feature type="compositionally biased region" description="Acidic residues" evidence="1">
    <location>
        <begin position="493"/>
        <end position="524"/>
    </location>
</feature>
<feature type="transmembrane region" description="Helical" evidence="2">
    <location>
        <begin position="98"/>
        <end position="116"/>
    </location>
</feature>
<feature type="region of interest" description="Disordered" evidence="1">
    <location>
        <begin position="412"/>
        <end position="549"/>
    </location>
</feature>
<feature type="transmembrane region" description="Helical" evidence="2">
    <location>
        <begin position="65"/>
        <end position="86"/>
    </location>
</feature>
<feature type="transmembrane region" description="Helical" evidence="2">
    <location>
        <begin position="163"/>
        <end position="180"/>
    </location>
</feature>
<keyword evidence="2" id="KW-0472">Membrane</keyword>
<comment type="caution">
    <text evidence="3">The sequence shown here is derived from an EMBL/GenBank/DDBJ whole genome shotgun (WGS) entry which is preliminary data.</text>
</comment>
<evidence type="ECO:0000256" key="1">
    <source>
        <dbReference type="SAM" id="MobiDB-lite"/>
    </source>
</evidence>
<dbReference type="AlphaFoldDB" id="A0AAE4CNZ8"/>
<feature type="transmembrane region" description="Helical" evidence="2">
    <location>
        <begin position="237"/>
        <end position="254"/>
    </location>
</feature>
<evidence type="ECO:0000313" key="3">
    <source>
        <dbReference type="EMBL" id="MDR7302592.1"/>
    </source>
</evidence>
<dbReference type="Pfam" id="PF19877">
    <property type="entry name" value="DUF6350"/>
    <property type="match status" value="1"/>
</dbReference>
<organism evidence="3 4">
    <name type="scientific">Haloactinomyces albus</name>
    <dbReference type="NCBI Taxonomy" id="1352928"/>
    <lineage>
        <taxon>Bacteria</taxon>
        <taxon>Bacillati</taxon>
        <taxon>Actinomycetota</taxon>
        <taxon>Actinomycetes</taxon>
        <taxon>Actinopolysporales</taxon>
        <taxon>Actinopolysporaceae</taxon>
        <taxon>Haloactinomyces</taxon>
    </lineage>
</organism>
<keyword evidence="2" id="KW-1133">Transmembrane helix</keyword>
<sequence length="549" mass="57135">MIPGGVETTPDSAPQRGTERVFLRNRPGVRAKPLLAETGLALLTGYLAVAAVLAMVIATAEAARFSVITVLAAALPGWLATFQVPLRLTGSPLTALPLLPTVLVMLLIAVASARVARRSRMRHPKQAVWVILTMGASHAVSGAGAALVVGGFRGPVEVAPVEAAMWCGMVAAAASTLGLIRRCGMLYVVWERVDGEVWRGLRVGLLATVTMLGVGVLVVATAVGLSMAKLQAVTERIGSAGDIFGTVVLSVLYLPDAVLAGWSFVTGVGLSVGDLAFRPLWGNPGALPDVPLLALLPTHEPALWWTAGFVLPVAVGGLVGVLCRHVHESPYRRMRVVALSTLVVAASMAVWAVMAGGRLGDGKLGPISLHPWTLIPATCCWIAVPAAATAWFAGPWRHGALTPPENTAAEIAGQDSSATEPDATEASDTESAEDGGAGNGDAGDGGDADGAPEDEYAEYAEDAEAAGATEEKAEGSGEDGADTAVGTTNTEATTDDDLPDDDLPEDDLPEDDLPEDDLPEDAEFILEQLDRELEEFDSADFDTDEDRHR</sequence>
<feature type="compositionally biased region" description="Low complexity" evidence="1">
    <location>
        <begin position="482"/>
        <end position="492"/>
    </location>
</feature>
<feature type="compositionally biased region" description="Acidic residues" evidence="1">
    <location>
        <begin position="422"/>
        <end position="433"/>
    </location>
</feature>
<feature type="compositionally biased region" description="Acidic residues" evidence="1">
    <location>
        <begin position="532"/>
        <end position="549"/>
    </location>
</feature>
<reference evidence="3" key="1">
    <citation type="submission" date="2023-07" db="EMBL/GenBank/DDBJ databases">
        <title>Sequencing the genomes of 1000 actinobacteria strains.</title>
        <authorList>
            <person name="Klenk H.-P."/>
        </authorList>
    </citation>
    <scope>NUCLEOTIDE SEQUENCE</scope>
    <source>
        <strain evidence="3">DSM 45977</strain>
    </source>
</reference>
<feature type="transmembrane region" description="Helical" evidence="2">
    <location>
        <begin position="201"/>
        <end position="225"/>
    </location>
</feature>
<dbReference type="EMBL" id="JAVDXW010000001">
    <property type="protein sequence ID" value="MDR7302592.1"/>
    <property type="molecule type" value="Genomic_DNA"/>
</dbReference>
<dbReference type="InterPro" id="IPR045931">
    <property type="entry name" value="DUF6350"/>
</dbReference>
<feature type="transmembrane region" description="Helical" evidence="2">
    <location>
        <begin position="39"/>
        <end position="58"/>
    </location>
</feature>
<evidence type="ECO:0000313" key="4">
    <source>
        <dbReference type="Proteomes" id="UP001180845"/>
    </source>
</evidence>
<accession>A0AAE4CNZ8</accession>
<dbReference type="Proteomes" id="UP001180845">
    <property type="component" value="Unassembled WGS sequence"/>
</dbReference>
<keyword evidence="2" id="KW-0812">Transmembrane</keyword>
<feature type="transmembrane region" description="Helical" evidence="2">
    <location>
        <begin position="261"/>
        <end position="282"/>
    </location>
</feature>
<name>A0AAE4CNZ8_9ACTN</name>
<proteinExistence type="predicted"/>
<keyword evidence="4" id="KW-1185">Reference proteome</keyword>
<feature type="compositionally biased region" description="Acidic residues" evidence="1">
    <location>
        <begin position="444"/>
        <end position="464"/>
    </location>
</feature>
<gene>
    <name evidence="3" type="ORF">JOF55_002773</name>
</gene>
<feature type="transmembrane region" description="Helical" evidence="2">
    <location>
        <begin position="128"/>
        <end position="151"/>
    </location>
</feature>